<evidence type="ECO:0000313" key="10">
    <source>
        <dbReference type="Proteomes" id="UP000249808"/>
    </source>
</evidence>
<evidence type="ECO:0000313" key="9">
    <source>
        <dbReference type="EMBL" id="RAK44749.1"/>
    </source>
</evidence>
<evidence type="ECO:0000256" key="3">
    <source>
        <dbReference type="ARBA" id="ARBA00022475"/>
    </source>
</evidence>
<feature type="domain" description="VTT" evidence="8">
    <location>
        <begin position="30"/>
        <end position="160"/>
    </location>
</feature>
<keyword evidence="10" id="KW-1185">Reference proteome</keyword>
<comment type="similarity">
    <text evidence="2">Belongs to the DedA family.</text>
</comment>
<organism evidence="9 10">
    <name type="scientific">Macrococcus epidermidis</name>
    <dbReference type="NCBI Taxonomy" id="1902580"/>
    <lineage>
        <taxon>Bacteria</taxon>
        <taxon>Bacillati</taxon>
        <taxon>Bacillota</taxon>
        <taxon>Bacilli</taxon>
        <taxon>Bacillales</taxon>
        <taxon>Staphylococcaceae</taxon>
        <taxon>Macrococcus</taxon>
    </lineage>
</organism>
<evidence type="ECO:0000256" key="6">
    <source>
        <dbReference type="ARBA" id="ARBA00023136"/>
    </source>
</evidence>
<dbReference type="RefSeq" id="WP_111716171.1">
    <property type="nucleotide sequence ID" value="NZ_CP073819.1"/>
</dbReference>
<sequence>MQEWIMKVMEQFGYFGVFFLILLENVFPPIPSEVILTFGGFMVDQSPKLTFIGMLIASTLGAVIGAIILYYAGHILGLRRIEKIVDKYGFILRLDIHDLHSANKWFHKYGYTAVFLCRFVPLIRSLISIPAGLSQMSIVPFVLYTTVGTLIWNAVLIYLGMVLGQNWEVVLHYFDLYSNVFYILMAVIIIGGIIWLYRRKKN</sequence>
<protein>
    <submittedName>
        <fullName evidence="9">Alkaline phosphatase</fullName>
    </submittedName>
</protein>
<dbReference type="InterPro" id="IPR032816">
    <property type="entry name" value="VTT_dom"/>
</dbReference>
<keyword evidence="3" id="KW-1003">Cell membrane</keyword>
<comment type="subcellular location">
    <subcellularLocation>
        <location evidence="1">Cell membrane</location>
        <topology evidence="1">Multi-pass membrane protein</topology>
    </subcellularLocation>
</comment>
<proteinExistence type="inferred from homology"/>
<feature type="transmembrane region" description="Helical" evidence="7">
    <location>
        <begin position="176"/>
        <end position="197"/>
    </location>
</feature>
<evidence type="ECO:0000259" key="8">
    <source>
        <dbReference type="Pfam" id="PF09335"/>
    </source>
</evidence>
<keyword evidence="4 7" id="KW-0812">Transmembrane</keyword>
<evidence type="ECO:0000256" key="4">
    <source>
        <dbReference type="ARBA" id="ARBA00022692"/>
    </source>
</evidence>
<evidence type="ECO:0000256" key="1">
    <source>
        <dbReference type="ARBA" id="ARBA00004651"/>
    </source>
</evidence>
<accession>A0A327ZRA0</accession>
<dbReference type="AlphaFoldDB" id="A0A327ZRA0"/>
<comment type="caution">
    <text evidence="9">The sequence shown here is derived from an EMBL/GenBank/DDBJ whole genome shotgun (WGS) entry which is preliminary data.</text>
</comment>
<feature type="transmembrane region" description="Helical" evidence="7">
    <location>
        <begin position="50"/>
        <end position="73"/>
    </location>
</feature>
<dbReference type="PANTHER" id="PTHR42709">
    <property type="entry name" value="ALKALINE PHOSPHATASE LIKE PROTEIN"/>
    <property type="match status" value="1"/>
</dbReference>
<dbReference type="EMBL" id="PZJH01000003">
    <property type="protein sequence ID" value="RAK44749.1"/>
    <property type="molecule type" value="Genomic_DNA"/>
</dbReference>
<reference evidence="9 10" key="1">
    <citation type="journal article" date="2018" name="Front. Microbiol.">
        <title>Description and Comparative Genomics of Macrococcus caseolyticus subsp. hominis subsp. nov., Macrococcus goetzii sp. nov., Macrococcus epidermidis sp. nov., and Macrococcus bohemicus sp. nov., Novel Macrococci From Human Clinical Material With Virulence Potential and Suspected Uptake of Foreign DNA by Natural Transformation.</title>
        <authorList>
            <person name="Maslanova I."/>
            <person name="Wertheimer Z."/>
            <person name="Sedlacek I."/>
            <person name="Svec P."/>
            <person name="Indrakova A."/>
            <person name="Kovarovic V."/>
            <person name="Schumann P."/>
            <person name="Sproer C."/>
            <person name="Kralova S."/>
            <person name="Sedo O."/>
            <person name="Kristofova L."/>
            <person name="Vrbovska V."/>
            <person name="Fuzik T."/>
            <person name="Petras P."/>
            <person name="Zdrahal Z."/>
            <person name="Ruzickova V."/>
            <person name="Doskar J."/>
            <person name="Pantucek R."/>
        </authorList>
    </citation>
    <scope>NUCLEOTIDE SEQUENCE [LARGE SCALE GENOMIC DNA]</scope>
    <source>
        <strain evidence="9 10">01/688</strain>
    </source>
</reference>
<keyword evidence="6 7" id="KW-0472">Membrane</keyword>
<evidence type="ECO:0000256" key="2">
    <source>
        <dbReference type="ARBA" id="ARBA00010792"/>
    </source>
</evidence>
<gene>
    <name evidence="9" type="ORF">BHU61_08535</name>
</gene>
<dbReference type="Proteomes" id="UP000249808">
    <property type="component" value="Unassembled WGS sequence"/>
</dbReference>
<name>A0A327ZRA0_9STAP</name>
<feature type="transmembrane region" description="Helical" evidence="7">
    <location>
        <begin position="141"/>
        <end position="164"/>
    </location>
</feature>
<keyword evidence="5 7" id="KW-1133">Transmembrane helix</keyword>
<dbReference type="Pfam" id="PF09335">
    <property type="entry name" value="VTT_dom"/>
    <property type="match status" value="1"/>
</dbReference>
<feature type="transmembrane region" description="Helical" evidence="7">
    <location>
        <begin position="12"/>
        <end position="30"/>
    </location>
</feature>
<evidence type="ECO:0000256" key="5">
    <source>
        <dbReference type="ARBA" id="ARBA00022989"/>
    </source>
</evidence>
<dbReference type="PANTHER" id="PTHR42709:SF6">
    <property type="entry name" value="UNDECAPRENYL PHOSPHATE TRANSPORTER A"/>
    <property type="match status" value="1"/>
</dbReference>
<dbReference type="GO" id="GO:0005886">
    <property type="term" value="C:plasma membrane"/>
    <property type="evidence" value="ECO:0007669"/>
    <property type="project" value="UniProtKB-SubCell"/>
</dbReference>
<dbReference type="InterPro" id="IPR051311">
    <property type="entry name" value="DedA_domain"/>
</dbReference>
<evidence type="ECO:0000256" key="7">
    <source>
        <dbReference type="SAM" id="Phobius"/>
    </source>
</evidence>